<feature type="signal peptide" evidence="1">
    <location>
        <begin position="1"/>
        <end position="22"/>
    </location>
</feature>
<name>A0A423H5P6_9PSED</name>
<evidence type="ECO:0000313" key="2">
    <source>
        <dbReference type="EMBL" id="RON08506.1"/>
    </source>
</evidence>
<dbReference type="RefSeq" id="WP_123425742.1">
    <property type="nucleotide sequence ID" value="NZ_MOBJ01000009.1"/>
</dbReference>
<reference evidence="2 3" key="1">
    <citation type="submission" date="2016-10" db="EMBL/GenBank/DDBJ databases">
        <title>Comparative genome analysis of multiple Pseudomonas spp. focuses on biocontrol and plant growth promoting traits.</title>
        <authorList>
            <person name="Tao X.-Y."/>
            <person name="Taylor C.G."/>
        </authorList>
    </citation>
    <scope>NUCLEOTIDE SEQUENCE [LARGE SCALE GENOMIC DNA]</scope>
    <source>
        <strain evidence="2 3">48H11</strain>
    </source>
</reference>
<dbReference type="EMBL" id="MOBJ01000009">
    <property type="protein sequence ID" value="RON08506.1"/>
    <property type="molecule type" value="Genomic_DNA"/>
</dbReference>
<dbReference type="Proteomes" id="UP000286071">
    <property type="component" value="Unassembled WGS sequence"/>
</dbReference>
<comment type="caution">
    <text evidence="2">The sequence shown here is derived from an EMBL/GenBank/DDBJ whole genome shotgun (WGS) entry which is preliminary data.</text>
</comment>
<organism evidence="2 3">
    <name type="scientific">Pseudomonas brassicacearum</name>
    <dbReference type="NCBI Taxonomy" id="930166"/>
    <lineage>
        <taxon>Bacteria</taxon>
        <taxon>Pseudomonadati</taxon>
        <taxon>Pseudomonadota</taxon>
        <taxon>Gammaproteobacteria</taxon>
        <taxon>Pseudomonadales</taxon>
        <taxon>Pseudomonadaceae</taxon>
        <taxon>Pseudomonas</taxon>
    </lineage>
</organism>
<evidence type="ECO:0000313" key="3">
    <source>
        <dbReference type="Proteomes" id="UP000286071"/>
    </source>
</evidence>
<proteinExistence type="predicted"/>
<gene>
    <name evidence="2" type="ORF">BK659_14040</name>
</gene>
<dbReference type="OrthoDB" id="6624030at2"/>
<dbReference type="AlphaFoldDB" id="A0A423H5P6"/>
<sequence>MKAGIAAAIALFGITISSAALADWNTTTQDDIFSGGKKAMLLGFVSPAQSVAFDCDSESLSLALLQKEKWPEGRNSSAWKLLIKVDKGEIHRFTAESAKRNNDYAQYVTFEKDEILKVLADLREAKSVVQLGLQSDEFDSKWSGTVSVGGSTRETDKFIQACKLK</sequence>
<feature type="chain" id="PRO_5019047120" evidence="1">
    <location>
        <begin position="23"/>
        <end position="165"/>
    </location>
</feature>
<accession>A0A423H5P6</accession>
<protein>
    <submittedName>
        <fullName evidence="2">Uncharacterized protein</fullName>
    </submittedName>
</protein>
<evidence type="ECO:0000256" key="1">
    <source>
        <dbReference type="SAM" id="SignalP"/>
    </source>
</evidence>
<keyword evidence="1" id="KW-0732">Signal</keyword>